<dbReference type="Proteomes" id="UP000037904">
    <property type="component" value="Unassembled WGS sequence"/>
</dbReference>
<evidence type="ECO:0000313" key="3">
    <source>
        <dbReference type="Proteomes" id="UP000037904"/>
    </source>
</evidence>
<gene>
    <name evidence="2" type="ORF">FLAG1_08574</name>
</gene>
<feature type="region of interest" description="Disordered" evidence="1">
    <location>
        <begin position="412"/>
        <end position="443"/>
    </location>
</feature>
<keyword evidence="3" id="KW-1185">Reference proteome</keyword>
<evidence type="ECO:0000313" key="2">
    <source>
        <dbReference type="EMBL" id="KPA38591.1"/>
    </source>
</evidence>
<proteinExistence type="predicted"/>
<comment type="caution">
    <text evidence="2">The sequence shown here is derived from an EMBL/GenBank/DDBJ whole genome shotgun (WGS) entry which is preliminary data.</text>
</comment>
<evidence type="ECO:0000256" key="1">
    <source>
        <dbReference type="SAM" id="MobiDB-lite"/>
    </source>
</evidence>
<feature type="compositionally biased region" description="Low complexity" evidence="1">
    <location>
        <begin position="241"/>
        <end position="252"/>
    </location>
</feature>
<dbReference type="EMBL" id="JXCE01000264">
    <property type="protein sequence ID" value="KPA38591.1"/>
    <property type="molecule type" value="Genomic_DNA"/>
</dbReference>
<name>A0A0N0DCQ8_FUSLA</name>
<dbReference type="AlphaFoldDB" id="A0A0N0DCQ8"/>
<accession>A0A0N0DCQ8</accession>
<feature type="region of interest" description="Disordered" evidence="1">
    <location>
        <begin position="241"/>
        <end position="274"/>
    </location>
</feature>
<reference evidence="2 3" key="1">
    <citation type="submission" date="2015-04" db="EMBL/GenBank/DDBJ databases">
        <title>The draft genome sequence of Fusarium langsethiae, a T-2/HT-2 mycotoxin producer.</title>
        <authorList>
            <person name="Lysoe E."/>
            <person name="Divon H.H."/>
            <person name="Terzi V."/>
            <person name="Orru L."/>
            <person name="Lamontanara A."/>
            <person name="Kolseth A.-K."/>
            <person name="Frandsen R.J."/>
            <person name="Nielsen K."/>
            <person name="Thrane U."/>
        </authorList>
    </citation>
    <scope>NUCLEOTIDE SEQUENCE [LARGE SCALE GENOMIC DNA]</scope>
    <source>
        <strain evidence="2 3">Fl201059</strain>
    </source>
</reference>
<organism evidence="2 3">
    <name type="scientific">Fusarium langsethiae</name>
    <dbReference type="NCBI Taxonomy" id="179993"/>
    <lineage>
        <taxon>Eukaryota</taxon>
        <taxon>Fungi</taxon>
        <taxon>Dikarya</taxon>
        <taxon>Ascomycota</taxon>
        <taxon>Pezizomycotina</taxon>
        <taxon>Sordariomycetes</taxon>
        <taxon>Hypocreomycetidae</taxon>
        <taxon>Hypocreales</taxon>
        <taxon>Nectriaceae</taxon>
        <taxon>Fusarium</taxon>
    </lineage>
</organism>
<sequence>MTYKTLVCPNFSCSPILIFIPYPTSHIPTINMRYKDWDVLLFGQDHTTPLQEFRVACYVVHDIGKSMSRSVLGPKNVAESSNPQAPGVPIVTCFVPSLVPGTPFNISIHLWKKPRNDQVVDNEHPAINSRLFIDGTLVSSTFANLGIYWPCIVSCTDRKEVLRFPIFQQELLYQRHWNAADNLGRIKLVISEGIRRSSPDDMTFRRVHNRVVFSFQHAPQDVLEHLEIAWPNPSMWRRLQQSSTLSQISSNSDAKDQTTVSQSPSSLQGQVGSEFGVISPGTPSFYLDDPSNYPNDPLDTTMSSSIHIVPPHNQDVTPHMSTPELRLPENFRPMTASPKSPMFDDPELASFFQTPEIFQQTYIPANGSVPNPLVRLQTQSPAIHRSTKFGQGTAEDDYARFFFRAPAHKAQQPFNSNMTNGPAKRARAESPRFESPLEEGYGH</sequence>
<feature type="compositionally biased region" description="Polar residues" evidence="1">
    <location>
        <begin position="257"/>
        <end position="271"/>
    </location>
</feature>
<protein>
    <submittedName>
        <fullName evidence="2">Nadh dehydrogenase</fullName>
    </submittedName>
</protein>
<dbReference type="OrthoDB" id="2014058at2759"/>